<proteinExistence type="predicted"/>
<protein>
    <submittedName>
        <fullName evidence="1">Uncharacterized protein</fullName>
    </submittedName>
</protein>
<dbReference type="RefSeq" id="WP_113062524.1">
    <property type="nucleotide sequence ID" value="NZ_UATH01000001.1"/>
</dbReference>
<dbReference type="AlphaFoldDB" id="A0A2X1WHF5"/>
<evidence type="ECO:0000313" key="1">
    <source>
        <dbReference type="EMBL" id="SPY08044.1"/>
    </source>
</evidence>
<dbReference type="Proteomes" id="UP000250242">
    <property type="component" value="Unassembled WGS sequence"/>
</dbReference>
<gene>
    <name evidence="1" type="ORF">NCTC11009_01261</name>
</gene>
<name>A0A2X1WHF5_9BURK</name>
<sequence>MREVYNFKGKTFDFRRDYLTIEDLDSLLAEDIKETHLEKCGKNSKIVVVMQNIMLFFTVYSEDSYMIEGLTTLEGIAYHVYDNDNRLMSMLDIFGYDFITEEIEQVIFDAHHNR</sequence>
<dbReference type="EMBL" id="UATH01000001">
    <property type="protein sequence ID" value="SPY08044.1"/>
    <property type="molecule type" value="Genomic_DNA"/>
</dbReference>
<accession>A0A2X1WHF5</accession>
<evidence type="ECO:0000313" key="2">
    <source>
        <dbReference type="Proteomes" id="UP000250242"/>
    </source>
</evidence>
<organism evidence="1 2">
    <name type="scientific">Oligella urethralis</name>
    <dbReference type="NCBI Taxonomy" id="90245"/>
    <lineage>
        <taxon>Bacteria</taxon>
        <taxon>Pseudomonadati</taxon>
        <taxon>Pseudomonadota</taxon>
        <taxon>Betaproteobacteria</taxon>
        <taxon>Burkholderiales</taxon>
        <taxon>Alcaligenaceae</taxon>
        <taxon>Oligella</taxon>
    </lineage>
</organism>
<reference evidence="1 2" key="1">
    <citation type="submission" date="2018-06" db="EMBL/GenBank/DDBJ databases">
        <authorList>
            <consortium name="Pathogen Informatics"/>
            <person name="Doyle S."/>
        </authorList>
    </citation>
    <scope>NUCLEOTIDE SEQUENCE [LARGE SCALE GENOMIC DNA]</scope>
    <source>
        <strain evidence="1 2">NCTC11009</strain>
    </source>
</reference>